<dbReference type="GO" id="GO:0016810">
    <property type="term" value="F:hydrolase activity, acting on carbon-nitrogen (but not peptide) bonds"/>
    <property type="evidence" value="ECO:0007669"/>
    <property type="project" value="InterPro"/>
</dbReference>
<name>A0A9D2SG62_9FIRM</name>
<dbReference type="Proteomes" id="UP000823910">
    <property type="component" value="Unassembled WGS sequence"/>
</dbReference>
<accession>A0A9D2SG62</accession>
<evidence type="ECO:0000259" key="5">
    <source>
        <dbReference type="Pfam" id="PF01979"/>
    </source>
</evidence>
<feature type="active site" description="Proton acceptor" evidence="2">
    <location>
        <position position="283"/>
    </location>
</feature>
<dbReference type="NCBIfam" id="TIGR01975">
    <property type="entry name" value="isoAsp_dipep"/>
    <property type="match status" value="1"/>
</dbReference>
<feature type="binding site" evidence="4">
    <location>
        <position position="226"/>
    </location>
    <ligand>
        <name>Zn(2+)</name>
        <dbReference type="ChEBI" id="CHEBI:29105"/>
        <label>2</label>
        <note>catalytic</note>
    </ligand>
</feature>
<dbReference type="Gene3D" id="2.30.40.10">
    <property type="entry name" value="Urease, subunit C, domain 1"/>
    <property type="match status" value="1"/>
</dbReference>
<feature type="binding site" evidence="3">
    <location>
        <position position="229"/>
    </location>
    <ligand>
        <name>substrate</name>
    </ligand>
</feature>
<comment type="subcellular location">
    <subcellularLocation>
        <location evidence="1">Cytoplasm</location>
    </subcellularLocation>
</comment>
<evidence type="ECO:0000313" key="7">
    <source>
        <dbReference type="Proteomes" id="UP000823910"/>
    </source>
</evidence>
<dbReference type="SUPFAM" id="SSF51338">
    <property type="entry name" value="Composite domain of metallo-dependent hydrolases"/>
    <property type="match status" value="1"/>
</dbReference>
<dbReference type="EC" id="3.4.19.-" evidence="1"/>
<feature type="binding site" evidence="4">
    <location>
        <position position="65"/>
    </location>
    <ligand>
        <name>Zn(2+)</name>
        <dbReference type="ChEBI" id="CHEBI:29105"/>
        <label>1</label>
        <note>catalytic</note>
    </ligand>
</feature>
<dbReference type="InterPro" id="IPR006680">
    <property type="entry name" value="Amidohydro-rel"/>
</dbReference>
<feature type="binding site" evidence="3">
    <location>
        <position position="165"/>
    </location>
    <ligand>
        <name>substrate</name>
    </ligand>
</feature>
<feature type="binding site" evidence="4">
    <location>
        <position position="197"/>
    </location>
    <ligand>
        <name>Zn(2+)</name>
        <dbReference type="ChEBI" id="CHEBI:29105"/>
        <label>2</label>
        <note>catalytic</note>
    </ligand>
</feature>
<dbReference type="InterPro" id="IPR032466">
    <property type="entry name" value="Metal_Hydrolase"/>
</dbReference>
<keyword evidence="1" id="KW-0482">Metalloprotease</keyword>
<dbReference type="InterPro" id="IPR011059">
    <property type="entry name" value="Metal-dep_hydrolase_composite"/>
</dbReference>
<keyword evidence="1 4" id="KW-0479">Metal-binding</keyword>
<dbReference type="GO" id="GO:0008237">
    <property type="term" value="F:metallopeptidase activity"/>
    <property type="evidence" value="ECO:0007669"/>
    <property type="project" value="UniProtKB-KW"/>
</dbReference>
<dbReference type="GO" id="GO:0005737">
    <property type="term" value="C:cytoplasm"/>
    <property type="evidence" value="ECO:0007669"/>
    <property type="project" value="UniProtKB-SubCell"/>
</dbReference>
<reference evidence="6" key="2">
    <citation type="submission" date="2021-04" db="EMBL/GenBank/DDBJ databases">
        <authorList>
            <person name="Gilroy R."/>
        </authorList>
    </citation>
    <scope>NUCLEOTIDE SEQUENCE</scope>
    <source>
        <strain evidence="6">CHK180-15479</strain>
    </source>
</reference>
<feature type="binding site" evidence="4">
    <location>
        <position position="63"/>
    </location>
    <ligand>
        <name>Zn(2+)</name>
        <dbReference type="ChEBI" id="CHEBI:29105"/>
        <label>1</label>
        <note>catalytic</note>
    </ligand>
</feature>
<keyword evidence="1 4" id="KW-0862">Zinc</keyword>
<dbReference type="PANTHER" id="PTHR11647">
    <property type="entry name" value="HYDRANTOINASE/DIHYDROPYRIMIDINASE FAMILY MEMBER"/>
    <property type="match status" value="1"/>
</dbReference>
<dbReference type="GO" id="GO:0006508">
    <property type="term" value="P:proteolysis"/>
    <property type="evidence" value="ECO:0007669"/>
    <property type="project" value="UniProtKB-KW"/>
</dbReference>
<comment type="cofactor">
    <cofactor evidence="1 4">
        <name>Zn(2+)</name>
        <dbReference type="ChEBI" id="CHEBI:29105"/>
    </cofactor>
    <text evidence="1 4">Binds 2 Zn(2+) ions per subunit.</text>
</comment>
<dbReference type="InterPro" id="IPR010229">
    <property type="entry name" value="Pept_M38_dipep"/>
</dbReference>
<dbReference type="GO" id="GO:0046872">
    <property type="term" value="F:metal ion binding"/>
    <property type="evidence" value="ECO:0007669"/>
    <property type="project" value="UniProtKB-KW"/>
</dbReference>
<dbReference type="SUPFAM" id="SSF51556">
    <property type="entry name" value="Metallo-dependent hydrolases"/>
    <property type="match status" value="1"/>
</dbReference>
<dbReference type="InterPro" id="IPR050378">
    <property type="entry name" value="Metallo-dep_Hydrolases_sf"/>
</dbReference>
<comment type="caution">
    <text evidence="6">The sequence shown here is derived from an EMBL/GenBank/DDBJ whole genome shotgun (WGS) entry which is preliminary data.</text>
</comment>
<keyword evidence="1 6" id="KW-0378">Hydrolase</keyword>
<dbReference type="GO" id="GO:0008798">
    <property type="term" value="F:beta-aspartyl-peptidase activity"/>
    <property type="evidence" value="ECO:0007669"/>
    <property type="project" value="InterPro"/>
</dbReference>
<dbReference type="PIRSF" id="PIRSF001238">
    <property type="entry name" value="IadA"/>
    <property type="match status" value="1"/>
</dbReference>
<feature type="domain" description="Amidohydrolase-related" evidence="5">
    <location>
        <begin position="265"/>
        <end position="373"/>
    </location>
</feature>
<evidence type="ECO:0000256" key="3">
    <source>
        <dbReference type="PIRSR" id="PIRSR001238-2"/>
    </source>
</evidence>
<feature type="binding site" evidence="3">
    <location>
        <position position="132"/>
    </location>
    <ligand>
        <name>substrate</name>
    </ligand>
</feature>
<organism evidence="6 7">
    <name type="scientific">Candidatus Enterocloster excrementipullorum</name>
    <dbReference type="NCBI Taxonomy" id="2838559"/>
    <lineage>
        <taxon>Bacteria</taxon>
        <taxon>Bacillati</taxon>
        <taxon>Bacillota</taxon>
        <taxon>Clostridia</taxon>
        <taxon>Lachnospirales</taxon>
        <taxon>Lachnospiraceae</taxon>
        <taxon>Enterocloster</taxon>
    </lineage>
</organism>
<feature type="binding site" evidence="3">
    <location>
        <position position="287"/>
    </location>
    <ligand>
        <name>substrate</name>
    </ligand>
</feature>
<dbReference type="AlphaFoldDB" id="A0A9D2SG62"/>
<evidence type="ECO:0000256" key="4">
    <source>
        <dbReference type="PIRSR" id="PIRSR001238-3"/>
    </source>
</evidence>
<dbReference type="PANTHER" id="PTHR11647:SF1">
    <property type="entry name" value="COLLAPSIN RESPONSE MEDIATOR PROTEIN"/>
    <property type="match status" value="1"/>
</dbReference>
<evidence type="ECO:0000256" key="2">
    <source>
        <dbReference type="PIRSR" id="PIRSR001238-1"/>
    </source>
</evidence>
<comment type="PTM">
    <text evidence="1">Carboxylation allows a single lysine to coordinate two zinc ions.</text>
</comment>
<feature type="binding site" evidence="4">
    <location>
        <position position="283"/>
    </location>
    <ligand>
        <name>Zn(2+)</name>
        <dbReference type="ChEBI" id="CHEBI:29105"/>
        <label>1</label>
        <note>catalytic</note>
    </ligand>
</feature>
<gene>
    <name evidence="6" type="primary">iadA</name>
    <name evidence="6" type="ORF">H9704_03910</name>
</gene>
<feature type="binding site" evidence="3">
    <location>
        <position position="101"/>
    </location>
    <ligand>
        <name>substrate</name>
    </ligand>
</feature>
<sequence>MITIIRNAKVYQPEYAGAKDVMLIGSQIGVLGENLKADLGGAVPVKEIDGTGLILIPGLIDGHEHIMGGGGEGGFHTRTPEAGLTDLTMNGVTTVVGCIGTDGVARNMEALLAKAHALEEEGVTTYVYTGSYQVPVHTVTGDVMRDIMLLDKVIGVGEIAISDHRSSQPTFEEFVRIASDIRVGGMLSGKAGIVNVHMGDGSRMMDFIWRAVRETEIPFSQFLPTHIGRNAALFESALEFAKAGGTIDFTGSLDDDDAVPVHRGIPRLLDAGVSDDHFTISSDGQGSLPIFNDKGEFQGLGVGNASCLLKELRELVNRAGLPMELALKPLTANPARILKLNRKGRILPGYDGDLCLLCENDLSLHTVIAKGQLMVSEGRPVVKGTFDL</sequence>
<evidence type="ECO:0000256" key="1">
    <source>
        <dbReference type="PIRNR" id="PIRNR001238"/>
    </source>
</evidence>
<proteinExistence type="inferred from homology"/>
<dbReference type="Pfam" id="PF01979">
    <property type="entry name" value="Amidohydro_1"/>
    <property type="match status" value="1"/>
</dbReference>
<dbReference type="EMBL" id="DWWT01000016">
    <property type="protein sequence ID" value="HJC05286.1"/>
    <property type="molecule type" value="Genomic_DNA"/>
</dbReference>
<comment type="similarity">
    <text evidence="1">Belongs to the peptidase M38 family.</text>
</comment>
<reference evidence="6" key="1">
    <citation type="journal article" date="2021" name="PeerJ">
        <title>Extensive microbial diversity within the chicken gut microbiome revealed by metagenomics and culture.</title>
        <authorList>
            <person name="Gilroy R."/>
            <person name="Ravi A."/>
            <person name="Getino M."/>
            <person name="Pursley I."/>
            <person name="Horton D.L."/>
            <person name="Alikhan N.F."/>
            <person name="Baker D."/>
            <person name="Gharbi K."/>
            <person name="Hall N."/>
            <person name="Watson M."/>
            <person name="Adriaenssens E.M."/>
            <person name="Foster-Nyarko E."/>
            <person name="Jarju S."/>
            <person name="Secka A."/>
            <person name="Antonio M."/>
            <person name="Oren A."/>
            <person name="Chaudhuri R.R."/>
            <person name="La Ragione R."/>
            <person name="Hildebrand F."/>
            <person name="Pallen M.J."/>
        </authorList>
    </citation>
    <scope>NUCLEOTIDE SEQUENCE</scope>
    <source>
        <strain evidence="6">CHK180-15479</strain>
    </source>
</reference>
<comment type="function">
    <text evidence="1">Catalyzes the hydrolytic cleavage of a subset of L-isoaspartyl (L-beta-aspartyl) dipeptides. Used to degrade proteins damaged by L-isoaspartyl residues formation.</text>
</comment>
<protein>
    <recommendedName>
        <fullName evidence="1">Isoaspartyl dipeptidase</fullName>
        <ecNumber evidence="1">3.4.19.-</ecNumber>
    </recommendedName>
</protein>
<evidence type="ECO:0000313" key="6">
    <source>
        <dbReference type="EMBL" id="HJC05286.1"/>
    </source>
</evidence>
<keyword evidence="1" id="KW-0645">Protease</keyword>
<feature type="binding site" evidence="3">
    <location>
        <begin position="70"/>
        <end position="72"/>
    </location>
    <ligand>
        <name>substrate</name>
    </ligand>
</feature>
<dbReference type="Gene3D" id="3.20.20.140">
    <property type="entry name" value="Metal-dependent hydrolases"/>
    <property type="match status" value="1"/>
</dbReference>